<gene>
    <name evidence="4" type="ORF">VT98_10931</name>
</gene>
<proteinExistence type="predicted"/>
<name>A0A444J759_9BACT</name>
<evidence type="ECO:0000259" key="3">
    <source>
        <dbReference type="Pfam" id="PF00361"/>
    </source>
</evidence>
<dbReference type="GO" id="GO:0012505">
    <property type="term" value="C:endomembrane system"/>
    <property type="evidence" value="ECO:0007669"/>
    <property type="project" value="UniProtKB-SubCell"/>
</dbReference>
<accession>A0A444J759</accession>
<comment type="subcellular location">
    <subcellularLocation>
        <location evidence="1">Endomembrane system</location>
        <topology evidence="1">Multi-pass membrane protein</topology>
    </subcellularLocation>
    <subcellularLocation>
        <location evidence="2">Membrane</location>
        <topology evidence="2">Multi-pass membrane protein</topology>
    </subcellularLocation>
</comment>
<keyword evidence="2" id="KW-0812">Transmembrane</keyword>
<dbReference type="Pfam" id="PF00361">
    <property type="entry name" value="Proton_antipo_M"/>
    <property type="match status" value="1"/>
</dbReference>
<dbReference type="InterPro" id="IPR001750">
    <property type="entry name" value="ND/Mrp_TM"/>
</dbReference>
<feature type="non-terminal residue" evidence="4">
    <location>
        <position position="53"/>
    </location>
</feature>
<organism evidence="4 5">
    <name type="scientific">Candidatus Electrothrix communis</name>
    <dbReference type="NCBI Taxonomy" id="1859133"/>
    <lineage>
        <taxon>Bacteria</taxon>
        <taxon>Pseudomonadati</taxon>
        <taxon>Thermodesulfobacteriota</taxon>
        <taxon>Desulfobulbia</taxon>
        <taxon>Desulfobulbales</taxon>
        <taxon>Desulfobulbaceae</taxon>
        <taxon>Candidatus Electrothrix</taxon>
    </lineage>
</organism>
<evidence type="ECO:0000256" key="2">
    <source>
        <dbReference type="RuleBase" id="RU000320"/>
    </source>
</evidence>
<comment type="caution">
    <text evidence="4">The sequence shown here is derived from an EMBL/GenBank/DDBJ whole genome shotgun (WGS) entry which is preliminary data.</text>
</comment>
<evidence type="ECO:0000313" key="4">
    <source>
        <dbReference type="EMBL" id="RWX48956.1"/>
    </source>
</evidence>
<keyword evidence="2" id="KW-0472">Membrane</keyword>
<dbReference type="Proteomes" id="UP000288086">
    <property type="component" value="Unassembled WGS sequence"/>
</dbReference>
<protein>
    <submittedName>
        <fullName evidence="4">Proton-conducting membrane transporter</fullName>
    </submittedName>
</protein>
<reference evidence="4 5" key="1">
    <citation type="submission" date="2017-01" db="EMBL/GenBank/DDBJ databases">
        <title>The cable genome- insights into the physiology and evolution of filamentous bacteria capable of sulfide oxidation via long distance electron transfer.</title>
        <authorList>
            <person name="Schreiber L."/>
            <person name="Bjerg J.T."/>
            <person name="Boggild A."/>
            <person name="Van De Vossenberg J."/>
            <person name="Meysman F."/>
            <person name="Nielsen L.P."/>
            <person name="Schramm A."/>
            <person name="Kjeldsen K.U."/>
        </authorList>
    </citation>
    <scope>NUCLEOTIDE SEQUENCE [LARGE SCALE GENOMIC DNA]</scope>
    <source>
        <strain evidence="4">A1</strain>
    </source>
</reference>
<evidence type="ECO:0000256" key="1">
    <source>
        <dbReference type="ARBA" id="ARBA00004127"/>
    </source>
</evidence>
<dbReference type="GO" id="GO:0016020">
    <property type="term" value="C:membrane"/>
    <property type="evidence" value="ECO:0007669"/>
    <property type="project" value="UniProtKB-SubCell"/>
</dbReference>
<sequence>MLHLIHHSLIKSSLFLSAGNILLGYGSKLIEKTGNMAKLFPKTFIAFFAGFAG</sequence>
<evidence type="ECO:0000313" key="5">
    <source>
        <dbReference type="Proteomes" id="UP000288086"/>
    </source>
</evidence>
<dbReference type="AlphaFoldDB" id="A0A444J759"/>
<feature type="domain" description="NADH:quinone oxidoreductase/Mrp antiporter transmembrane" evidence="3">
    <location>
        <begin position="1"/>
        <end position="51"/>
    </location>
</feature>
<dbReference type="EMBL" id="MTKP01000093">
    <property type="protein sequence ID" value="RWX48956.1"/>
    <property type="molecule type" value="Genomic_DNA"/>
</dbReference>
<keyword evidence="5" id="KW-1185">Reference proteome</keyword>